<comment type="caution">
    <text evidence="1">The sequence shown here is derived from an EMBL/GenBank/DDBJ whole genome shotgun (WGS) entry which is preliminary data.</text>
</comment>
<gene>
    <name evidence="1" type="ORF">ACRE_036720</name>
</gene>
<evidence type="ECO:0000313" key="2">
    <source>
        <dbReference type="Proteomes" id="UP000029964"/>
    </source>
</evidence>
<dbReference type="Proteomes" id="UP000029964">
    <property type="component" value="Unassembled WGS sequence"/>
</dbReference>
<sequence length="218" mass="24136">MDRYAVKLGCMTQPISMASEQTLMVSHVWPTSTTRTPAITDSLSTGSHVKYISTAPGAFRGAVDNRTFETILLSELLPPFPPGHWNKGHVARDPETGKATFVKTEKVQFAAVGRLVHPVKFNELDFTQQYRVETAAYQWLSDSRVGPEFLGHLTKGKDGRVVSFVAEWVEGARAAGPRDINGCKKALARLHELGIKFGDMSKHNFLVRDGHDVIFGRL</sequence>
<name>A0A086T7Z0_HAPC1</name>
<proteinExistence type="predicted"/>
<accession>A0A086T7Z0</accession>
<organism evidence="1 2">
    <name type="scientific">Hapsidospora chrysogenum (strain ATCC 11550 / CBS 779.69 / DSM 880 / IAM 14645 / JCM 23072 / IMI 49137)</name>
    <name type="common">Acremonium chrysogenum</name>
    <dbReference type="NCBI Taxonomy" id="857340"/>
    <lineage>
        <taxon>Eukaryota</taxon>
        <taxon>Fungi</taxon>
        <taxon>Dikarya</taxon>
        <taxon>Ascomycota</taxon>
        <taxon>Pezizomycotina</taxon>
        <taxon>Sordariomycetes</taxon>
        <taxon>Hypocreomycetidae</taxon>
        <taxon>Hypocreales</taxon>
        <taxon>Bionectriaceae</taxon>
        <taxon>Hapsidospora</taxon>
    </lineage>
</organism>
<keyword evidence="2" id="KW-1185">Reference proteome</keyword>
<dbReference type="EMBL" id="JPKY01000031">
    <property type="protein sequence ID" value="KFH45472.1"/>
    <property type="molecule type" value="Genomic_DNA"/>
</dbReference>
<dbReference type="AlphaFoldDB" id="A0A086T7Z0"/>
<evidence type="ECO:0000313" key="1">
    <source>
        <dbReference type="EMBL" id="KFH45472.1"/>
    </source>
</evidence>
<protein>
    <recommendedName>
        <fullName evidence="3">Aminoglycoside phosphotransferase domain-containing protein</fullName>
    </recommendedName>
</protein>
<dbReference type="SUPFAM" id="SSF56112">
    <property type="entry name" value="Protein kinase-like (PK-like)"/>
    <property type="match status" value="1"/>
</dbReference>
<dbReference type="OrthoDB" id="2687876at2759"/>
<reference evidence="2" key="1">
    <citation type="journal article" date="2014" name="Genome Announc.">
        <title>Genome sequence and annotation of Acremonium chrysogenum, producer of the beta-lactam antibiotic cephalosporin C.</title>
        <authorList>
            <person name="Terfehr D."/>
            <person name="Dahlmann T.A."/>
            <person name="Specht T."/>
            <person name="Zadra I."/>
            <person name="Kuernsteiner H."/>
            <person name="Kueck U."/>
        </authorList>
    </citation>
    <scope>NUCLEOTIDE SEQUENCE [LARGE SCALE GENOMIC DNA]</scope>
    <source>
        <strain evidence="2">ATCC 11550 / CBS 779.69 / DSM 880 / IAM 14645 / JCM 23072 / IMI 49137</strain>
    </source>
</reference>
<dbReference type="HOGENOM" id="CLU_1266558_0_0_1"/>
<evidence type="ECO:0008006" key="3">
    <source>
        <dbReference type="Google" id="ProtNLM"/>
    </source>
</evidence>
<dbReference type="InterPro" id="IPR011009">
    <property type="entry name" value="Kinase-like_dom_sf"/>
</dbReference>
<dbReference type="STRING" id="857340.A0A086T7Z0"/>